<dbReference type="EMBL" id="VULN01000010">
    <property type="protein sequence ID" value="MSS82473.1"/>
    <property type="molecule type" value="Genomic_DNA"/>
</dbReference>
<comment type="caution">
    <text evidence="1">The sequence shown here is derived from an EMBL/GenBank/DDBJ whole genome shotgun (WGS) entry which is preliminary data.</text>
</comment>
<sequence length="137" mass="14966">MDKGNKVKTTDMIALQSDLMTIAAGMKRMNRLKEANHLEMRTFTGKILAADVADIRAAINGLEYSASNDCCESNCCQTCEGCQTQSCQSSTCQSCQGCQTCQSCQGWRYSQCHSINCTQCSVVQCHERHRSDTGDGG</sequence>
<dbReference type="RefSeq" id="WP_154488313.1">
    <property type="nucleotide sequence ID" value="NZ_VULN01000010.1"/>
</dbReference>
<accession>A0A6N7W1U3</accession>
<evidence type="ECO:0000313" key="1">
    <source>
        <dbReference type="EMBL" id="MSS82473.1"/>
    </source>
</evidence>
<evidence type="ECO:0000313" key="2">
    <source>
        <dbReference type="Proteomes" id="UP000441455"/>
    </source>
</evidence>
<protein>
    <submittedName>
        <fullName evidence="1">Uncharacterized protein</fullName>
    </submittedName>
</protein>
<reference evidence="1 2" key="1">
    <citation type="submission" date="2019-08" db="EMBL/GenBank/DDBJ databases">
        <title>In-depth cultivation of the pig gut microbiome towards novel bacterial diversity and tailored functional studies.</title>
        <authorList>
            <person name="Wylensek D."/>
            <person name="Hitch T.C.A."/>
            <person name="Clavel T."/>
        </authorList>
    </citation>
    <scope>NUCLEOTIDE SEQUENCE [LARGE SCALE GENOMIC DNA]</scope>
    <source>
        <strain evidence="1 2">WCA-389-WT-5B</strain>
    </source>
</reference>
<dbReference type="AlphaFoldDB" id="A0A6N7W1U3"/>
<proteinExistence type="predicted"/>
<dbReference type="Proteomes" id="UP000441455">
    <property type="component" value="Unassembled WGS sequence"/>
</dbReference>
<dbReference type="OrthoDB" id="9972889at2"/>
<name>A0A6N7W1U3_ACIFE</name>
<gene>
    <name evidence="1" type="ORF">FX155_07690</name>
</gene>
<organism evidence="1 2">
    <name type="scientific">Acidaminococcus fermentans</name>
    <dbReference type="NCBI Taxonomy" id="905"/>
    <lineage>
        <taxon>Bacteria</taxon>
        <taxon>Bacillati</taxon>
        <taxon>Bacillota</taxon>
        <taxon>Negativicutes</taxon>
        <taxon>Acidaminococcales</taxon>
        <taxon>Acidaminococcaceae</taxon>
        <taxon>Acidaminococcus</taxon>
    </lineage>
</organism>